<reference evidence="7 8" key="1">
    <citation type="submission" date="2018-07" db="EMBL/GenBank/DDBJ databases">
        <title>The complete nuclear genome of the prasinophyte Chloropicon primus (CCMP1205).</title>
        <authorList>
            <person name="Pombert J.-F."/>
            <person name="Otis C."/>
            <person name="Turmel M."/>
            <person name="Lemieux C."/>
        </authorList>
    </citation>
    <scope>NUCLEOTIDE SEQUENCE [LARGE SCALE GENOMIC DNA]</scope>
    <source>
        <strain evidence="7 8">CCMP1205</strain>
    </source>
</reference>
<feature type="transmembrane region" description="Helical" evidence="6">
    <location>
        <begin position="55"/>
        <end position="74"/>
    </location>
</feature>
<dbReference type="PANTHER" id="PTHR13193:SF0">
    <property type="entry name" value="PAT COMPLEX SUBUNIT ASTERIX"/>
    <property type="match status" value="1"/>
</dbReference>
<evidence type="ECO:0000313" key="8">
    <source>
        <dbReference type="Proteomes" id="UP000316726"/>
    </source>
</evidence>
<protein>
    <submittedName>
        <fullName evidence="7">Uncharacterized protein</fullName>
    </submittedName>
</protein>
<dbReference type="EMBL" id="CP031048">
    <property type="protein sequence ID" value="QDZ25072.1"/>
    <property type="molecule type" value="Genomic_DNA"/>
</dbReference>
<evidence type="ECO:0000256" key="4">
    <source>
        <dbReference type="ARBA" id="ARBA00022989"/>
    </source>
</evidence>
<dbReference type="GO" id="GO:0005789">
    <property type="term" value="C:endoplasmic reticulum membrane"/>
    <property type="evidence" value="ECO:0007669"/>
    <property type="project" value="InterPro"/>
</dbReference>
<sequence>MGSKGWPVIKGDPRNPEGIQAYKKVPVKEEDQDPDFRALASLGLGMAGLFTKNQYFSWGALFCAVSAMCCMIHPEVNMKQATTALMFSFSGLASSYIKVYQTRGAQQK</sequence>
<proteinExistence type="inferred from homology"/>
<keyword evidence="3 6" id="KW-0812">Transmembrane</keyword>
<accession>A0A5B8MZK0</accession>
<comment type="similarity">
    <text evidence="2">Belongs to the Asterix family.</text>
</comment>
<dbReference type="STRING" id="1764295.A0A5B8MZK0"/>
<evidence type="ECO:0000313" key="7">
    <source>
        <dbReference type="EMBL" id="QDZ25072.1"/>
    </source>
</evidence>
<gene>
    <name evidence="7" type="ORF">A3770_15p75900</name>
</gene>
<dbReference type="Proteomes" id="UP000316726">
    <property type="component" value="Chromosome 15"/>
</dbReference>
<dbReference type="InterPro" id="IPR005351">
    <property type="entry name" value="ASTER"/>
</dbReference>
<evidence type="ECO:0000256" key="6">
    <source>
        <dbReference type="SAM" id="Phobius"/>
    </source>
</evidence>
<keyword evidence="4 6" id="KW-1133">Transmembrane helix</keyword>
<evidence type="ECO:0000256" key="3">
    <source>
        <dbReference type="ARBA" id="ARBA00022692"/>
    </source>
</evidence>
<dbReference type="Pfam" id="PF03669">
    <property type="entry name" value="ASTER"/>
    <property type="match status" value="1"/>
</dbReference>
<keyword evidence="8" id="KW-1185">Reference proteome</keyword>
<organism evidence="7 8">
    <name type="scientific">Chloropicon primus</name>
    <dbReference type="NCBI Taxonomy" id="1764295"/>
    <lineage>
        <taxon>Eukaryota</taxon>
        <taxon>Viridiplantae</taxon>
        <taxon>Chlorophyta</taxon>
        <taxon>Chloropicophyceae</taxon>
        <taxon>Chloropicales</taxon>
        <taxon>Chloropicaceae</taxon>
        <taxon>Chloropicon</taxon>
    </lineage>
</organism>
<dbReference type="AlphaFoldDB" id="A0A5B8MZK0"/>
<dbReference type="PANTHER" id="PTHR13193">
    <property type="entry name" value="CGI-140"/>
    <property type="match status" value="1"/>
</dbReference>
<evidence type="ECO:0000256" key="2">
    <source>
        <dbReference type="ARBA" id="ARBA00009066"/>
    </source>
</evidence>
<name>A0A5B8MZK0_9CHLO</name>
<dbReference type="GO" id="GO:0044183">
    <property type="term" value="F:protein folding chaperone"/>
    <property type="evidence" value="ECO:0007669"/>
    <property type="project" value="InterPro"/>
</dbReference>
<evidence type="ECO:0000256" key="1">
    <source>
        <dbReference type="ARBA" id="ARBA00004370"/>
    </source>
</evidence>
<evidence type="ECO:0000256" key="5">
    <source>
        <dbReference type="ARBA" id="ARBA00023136"/>
    </source>
</evidence>
<dbReference type="GO" id="GO:0045048">
    <property type="term" value="P:protein insertion into ER membrane"/>
    <property type="evidence" value="ECO:0007669"/>
    <property type="project" value="InterPro"/>
</dbReference>
<comment type="subcellular location">
    <subcellularLocation>
        <location evidence="1">Membrane</location>
    </subcellularLocation>
</comment>
<keyword evidence="5 6" id="KW-0472">Membrane</keyword>